<evidence type="ECO:0000313" key="8">
    <source>
        <dbReference type="EMBL" id="PHQ15223.1"/>
    </source>
</evidence>
<dbReference type="Gene3D" id="3.40.50.300">
    <property type="entry name" value="P-loop containing nucleotide triphosphate hydrolases"/>
    <property type="match status" value="2"/>
</dbReference>
<dbReference type="PROSITE" id="PS51192">
    <property type="entry name" value="HELICASE_ATP_BIND_1"/>
    <property type="match status" value="1"/>
</dbReference>
<dbReference type="SMART" id="SM00847">
    <property type="entry name" value="HA2"/>
    <property type="match status" value="1"/>
</dbReference>
<dbReference type="InterPro" id="IPR007502">
    <property type="entry name" value="Helicase-assoc_dom"/>
</dbReference>
<feature type="region of interest" description="Disordered" evidence="5">
    <location>
        <begin position="801"/>
        <end position="827"/>
    </location>
</feature>
<dbReference type="GO" id="GO:0003676">
    <property type="term" value="F:nucleic acid binding"/>
    <property type="evidence" value="ECO:0007669"/>
    <property type="project" value="InterPro"/>
</dbReference>
<dbReference type="InterPro" id="IPR014001">
    <property type="entry name" value="Helicase_ATP-bd"/>
</dbReference>
<evidence type="ECO:0000256" key="5">
    <source>
        <dbReference type="SAM" id="MobiDB-lite"/>
    </source>
</evidence>
<evidence type="ECO:0000256" key="2">
    <source>
        <dbReference type="ARBA" id="ARBA00022801"/>
    </source>
</evidence>
<dbReference type="NCBIfam" id="TIGR01970">
    <property type="entry name" value="DEAH_box_HrpB"/>
    <property type="match status" value="1"/>
</dbReference>
<evidence type="ECO:0000256" key="1">
    <source>
        <dbReference type="ARBA" id="ARBA00022741"/>
    </source>
</evidence>
<feature type="domain" description="Helicase ATP-binding" evidence="6">
    <location>
        <begin position="12"/>
        <end position="176"/>
    </location>
</feature>
<proteinExistence type="predicted"/>
<dbReference type="InterPro" id="IPR011545">
    <property type="entry name" value="DEAD/DEAH_box_helicase_dom"/>
</dbReference>
<keyword evidence="1" id="KW-0547">Nucleotide-binding</keyword>
<dbReference type="RefSeq" id="WP_099614348.1">
    <property type="nucleotide sequence ID" value="NZ_KZ319370.1"/>
</dbReference>
<keyword evidence="4" id="KW-0067">ATP-binding</keyword>
<dbReference type="PIRSF" id="PIRSF005496">
    <property type="entry name" value="ATP_hel_hrpB"/>
    <property type="match status" value="1"/>
</dbReference>
<feature type="domain" description="Helicase C-terminal" evidence="7">
    <location>
        <begin position="195"/>
        <end position="367"/>
    </location>
</feature>
<reference evidence="8 9" key="1">
    <citation type="submission" date="2017-09" db="EMBL/GenBank/DDBJ databases">
        <title>The draft genome sequences of Marinobacter sp. PWS21.</title>
        <authorList>
            <person name="Cao J."/>
        </authorList>
    </citation>
    <scope>NUCLEOTIDE SEQUENCE [LARGE SCALE GENOMIC DNA]</scope>
    <source>
        <strain evidence="8 9">PWS21</strain>
    </source>
</reference>
<evidence type="ECO:0000313" key="9">
    <source>
        <dbReference type="Proteomes" id="UP000231409"/>
    </source>
</evidence>
<dbReference type="GO" id="GO:0005524">
    <property type="term" value="F:ATP binding"/>
    <property type="evidence" value="ECO:0007669"/>
    <property type="project" value="UniProtKB-KW"/>
</dbReference>
<keyword evidence="2" id="KW-0378">Hydrolase</keyword>
<evidence type="ECO:0000256" key="3">
    <source>
        <dbReference type="ARBA" id="ARBA00022806"/>
    </source>
</evidence>
<dbReference type="Pfam" id="PF00270">
    <property type="entry name" value="DEAD"/>
    <property type="match status" value="1"/>
</dbReference>
<organism evidence="8 9">
    <name type="scientific">Marinobacter profundi</name>
    <dbReference type="NCBI Taxonomy" id="2666256"/>
    <lineage>
        <taxon>Bacteria</taxon>
        <taxon>Pseudomonadati</taxon>
        <taxon>Pseudomonadota</taxon>
        <taxon>Gammaproteobacteria</taxon>
        <taxon>Pseudomonadales</taxon>
        <taxon>Marinobacteraceae</taxon>
        <taxon>Marinobacter</taxon>
    </lineage>
</organism>
<dbReference type="EMBL" id="NTFH01000007">
    <property type="protein sequence ID" value="PHQ15223.1"/>
    <property type="molecule type" value="Genomic_DNA"/>
</dbReference>
<dbReference type="Pfam" id="PF00271">
    <property type="entry name" value="Helicase_C"/>
    <property type="match status" value="1"/>
</dbReference>
<accession>A0A2G1UL79</accession>
<dbReference type="SMART" id="SM00487">
    <property type="entry name" value="DEXDc"/>
    <property type="match status" value="1"/>
</dbReference>
<dbReference type="Pfam" id="PF08482">
    <property type="entry name" value="HrpB_C"/>
    <property type="match status" value="1"/>
</dbReference>
<dbReference type="GO" id="GO:0004386">
    <property type="term" value="F:helicase activity"/>
    <property type="evidence" value="ECO:0007669"/>
    <property type="project" value="UniProtKB-KW"/>
</dbReference>
<dbReference type="InterPro" id="IPR049614">
    <property type="entry name" value="HrpB_DEXH"/>
</dbReference>
<dbReference type="PANTHER" id="PTHR43519:SF1">
    <property type="entry name" value="ATP-DEPENDENT RNA HELICASE HRPB"/>
    <property type="match status" value="1"/>
</dbReference>
<dbReference type="AlphaFoldDB" id="A0A2G1UL79"/>
<evidence type="ECO:0000259" key="7">
    <source>
        <dbReference type="PROSITE" id="PS51194"/>
    </source>
</evidence>
<dbReference type="SMART" id="SM00490">
    <property type="entry name" value="HELICc"/>
    <property type="match status" value="1"/>
</dbReference>
<dbReference type="PROSITE" id="PS51194">
    <property type="entry name" value="HELICASE_CTER"/>
    <property type="match status" value="1"/>
</dbReference>
<dbReference type="InterPro" id="IPR013689">
    <property type="entry name" value="RNA_helicase_ATP-dep_HrpB_C"/>
</dbReference>
<comment type="caution">
    <text evidence="8">The sequence shown here is derived from an EMBL/GenBank/DDBJ whole genome shotgun (WGS) entry which is preliminary data.</text>
</comment>
<keyword evidence="3 8" id="KW-0347">Helicase</keyword>
<dbReference type="FunFam" id="3.40.50.300:FF:002125">
    <property type="entry name" value="ATP-dependent helicase HrpB"/>
    <property type="match status" value="1"/>
</dbReference>
<dbReference type="Gene3D" id="1.20.120.1080">
    <property type="match status" value="1"/>
</dbReference>
<protein>
    <submittedName>
        <fullName evidence="8">ATP-dependent helicase HrpB</fullName>
    </submittedName>
</protein>
<sequence>MLPIDHILPELKRALEHHAVALLQAPPGAGKTTRVPLALLAAPWLQGRKILMLEPRRLAARSAARFMAGQLGQQPGQTVGYRTRLDTRVSAATRIEVVTEGILTRLIQSDPMLEDYAAVLFDEFHERSLQADLGLALVRETRQALRDDLRLLVMSATLDTAPIARLLGDVPVITSAGRAFPVEVLYRPPARNSRPLDHLVAVIHEALRAQDGSLLVFLPGAGEIRRVEQQLRGQLPAGVVLAPLYGNLTSADQDRAISPPPQATRKVVLATAIAETSLTIEGVRVVIDSGLQRRAVFDPNSGMTRLVTGRVSKASAEQRKGRAGRVEPGICYRLWRESEQAGLAEFTPPEIQEADLAPLVLELAQWGARVPDSVEWIDPPPLAHWQQAAALLQWLDMLDDQGAITDHGKAARELGIHPRLAHMVLRGRQLGLGTLAAELAALLGERDLLGSAAGADVHERVRLLRGETSPRGVDPARLRSVRQAARRLADGRDGPGLLPTEAEVGRLLAQAWPDRIGRRRSGSAPRYQLSNGRGAVLRDDDPLGCHDWLVAADLDGKAREATIFLAAAVDLPDLEQDLAAHISDRDEATWDDKRGTVVARRVRRLGELVLAEQPLPQPAAGLVRQGLLDAVRKKGLASLPWTTEARQWQARVQLLAKCFPGDWPEVSDQALLQRLDDWLGPFMAGISRWSELQQLNLLTALDSLLEYSGQQQLGQLAPVRLTIPTGQQVRLDYAAANGPVLAVKLQALFGWTATPTVAGGKVPVVIHLLSPAGRPLAVTADLASFWRQAYPEVRKDMRGRYPRHPWPEDPLAAQPTLATNRALRNRS</sequence>
<dbReference type="Pfam" id="PF24473">
    <property type="entry name" value="CON_HrpB"/>
    <property type="match status" value="1"/>
</dbReference>
<evidence type="ECO:0000259" key="6">
    <source>
        <dbReference type="PROSITE" id="PS51192"/>
    </source>
</evidence>
<name>A0A2G1UL79_9GAMM</name>
<dbReference type="InterPro" id="IPR056329">
    <property type="entry name" value="CON_HrpB"/>
</dbReference>
<dbReference type="InterPro" id="IPR001650">
    <property type="entry name" value="Helicase_C-like"/>
</dbReference>
<dbReference type="PANTHER" id="PTHR43519">
    <property type="entry name" value="ATP-DEPENDENT RNA HELICASE HRPB"/>
    <property type="match status" value="1"/>
</dbReference>
<dbReference type="CDD" id="cd17990">
    <property type="entry name" value="DEXHc_HrpB"/>
    <property type="match status" value="1"/>
</dbReference>
<dbReference type="InterPro" id="IPR010225">
    <property type="entry name" value="HrpB"/>
</dbReference>
<gene>
    <name evidence="8" type="primary">hrpB</name>
    <name evidence="8" type="ORF">CLH61_08770</name>
</gene>
<evidence type="ECO:0000256" key="4">
    <source>
        <dbReference type="ARBA" id="ARBA00022840"/>
    </source>
</evidence>
<dbReference type="Proteomes" id="UP000231409">
    <property type="component" value="Unassembled WGS sequence"/>
</dbReference>
<keyword evidence="9" id="KW-1185">Reference proteome</keyword>
<dbReference type="InterPro" id="IPR027417">
    <property type="entry name" value="P-loop_NTPase"/>
</dbReference>
<dbReference type="SUPFAM" id="SSF52540">
    <property type="entry name" value="P-loop containing nucleoside triphosphate hydrolases"/>
    <property type="match status" value="1"/>
</dbReference>
<dbReference type="CDD" id="cd18791">
    <property type="entry name" value="SF2_C_RHA"/>
    <property type="match status" value="1"/>
</dbReference>
<dbReference type="GO" id="GO:0016787">
    <property type="term" value="F:hydrolase activity"/>
    <property type="evidence" value="ECO:0007669"/>
    <property type="project" value="UniProtKB-KW"/>
</dbReference>